<evidence type="ECO:0000313" key="4">
    <source>
        <dbReference type="EMBL" id="RJP14827.1"/>
    </source>
</evidence>
<proteinExistence type="predicted"/>
<name>A0A3A4MXH5_ABYX5</name>
<comment type="caution">
    <text evidence="4">The sequence shown here is derived from an EMBL/GenBank/DDBJ whole genome shotgun (WGS) entry which is preliminary data.</text>
</comment>
<protein>
    <recommendedName>
        <fullName evidence="3">Phosphoribosyltransferase domain-containing protein</fullName>
    </recommendedName>
</protein>
<keyword evidence="2" id="KW-0665">Pyrimidine biosynthesis</keyword>
<dbReference type="Proteomes" id="UP000265882">
    <property type="component" value="Unassembled WGS sequence"/>
</dbReference>
<evidence type="ECO:0000259" key="3">
    <source>
        <dbReference type="Pfam" id="PF00156"/>
    </source>
</evidence>
<evidence type="ECO:0000256" key="2">
    <source>
        <dbReference type="ARBA" id="ARBA00022975"/>
    </source>
</evidence>
<dbReference type="GO" id="GO:0006222">
    <property type="term" value="P:UMP biosynthetic process"/>
    <property type="evidence" value="ECO:0007669"/>
    <property type="project" value="TreeGrafter"/>
</dbReference>
<comment type="pathway">
    <text evidence="1">Pyrimidine metabolism; UMP biosynthesis via de novo pathway.</text>
</comment>
<feature type="domain" description="Phosphoribosyltransferase" evidence="3">
    <location>
        <begin position="107"/>
        <end position="154"/>
    </location>
</feature>
<dbReference type="InterPro" id="IPR029057">
    <property type="entry name" value="PRTase-like"/>
</dbReference>
<dbReference type="GO" id="GO:0019856">
    <property type="term" value="P:pyrimidine nucleobase biosynthetic process"/>
    <property type="evidence" value="ECO:0007669"/>
    <property type="project" value="TreeGrafter"/>
</dbReference>
<evidence type="ECO:0000256" key="1">
    <source>
        <dbReference type="ARBA" id="ARBA00004725"/>
    </source>
</evidence>
<dbReference type="PANTHER" id="PTHR19278">
    <property type="entry name" value="OROTATE PHOSPHORIBOSYLTRANSFERASE"/>
    <property type="match status" value="1"/>
</dbReference>
<dbReference type="EMBL" id="QZKU01000142">
    <property type="protein sequence ID" value="RJP14827.1"/>
    <property type="molecule type" value="Genomic_DNA"/>
</dbReference>
<evidence type="ECO:0000313" key="5">
    <source>
        <dbReference type="Proteomes" id="UP000265882"/>
    </source>
</evidence>
<dbReference type="Pfam" id="PF00156">
    <property type="entry name" value="Pribosyltran"/>
    <property type="match status" value="1"/>
</dbReference>
<dbReference type="CDD" id="cd06223">
    <property type="entry name" value="PRTases_typeI"/>
    <property type="match status" value="1"/>
</dbReference>
<gene>
    <name evidence="4" type="ORF">C4520_21015</name>
</gene>
<dbReference type="AlphaFoldDB" id="A0A3A4MXH5"/>
<dbReference type="GO" id="GO:0004588">
    <property type="term" value="F:orotate phosphoribosyltransferase activity"/>
    <property type="evidence" value="ECO:0007669"/>
    <property type="project" value="TreeGrafter"/>
</dbReference>
<accession>A0A3A4MXH5</accession>
<sequence length="172" mass="19053">MAKGVNMDWREEIQKFIVRRDTGDGGRSFVDVKGMMGRPELLYDVIGEIGDLILRNHPSIKAVGSHGVGGSFLIGPAILYVYAHWYNINGFFVRLDSRENSDHQPIEGRLERGWRVVIVDDIIETGGACMKACNILRAHGCEVDGIIVVVDLSRGENECCHSGLKVESLLTL</sequence>
<dbReference type="Gene3D" id="3.40.50.2020">
    <property type="match status" value="1"/>
</dbReference>
<dbReference type="SUPFAM" id="SSF53271">
    <property type="entry name" value="PRTase-like"/>
    <property type="match status" value="1"/>
</dbReference>
<dbReference type="PANTHER" id="PTHR19278:SF9">
    <property type="entry name" value="URIDINE 5'-MONOPHOSPHATE SYNTHASE"/>
    <property type="match status" value="1"/>
</dbReference>
<reference evidence="4 5" key="1">
    <citation type="journal article" date="2017" name="ISME J.">
        <title>Energy and carbon metabolisms in a deep terrestrial subsurface fluid microbial community.</title>
        <authorList>
            <person name="Momper L."/>
            <person name="Jungbluth S.P."/>
            <person name="Lee M.D."/>
            <person name="Amend J.P."/>
        </authorList>
    </citation>
    <scope>NUCLEOTIDE SEQUENCE [LARGE SCALE GENOMIC DNA]</scope>
    <source>
        <strain evidence="4">SURF_5</strain>
    </source>
</reference>
<organism evidence="4 5">
    <name type="scientific">Abyssobacteria bacterium (strain SURF_5)</name>
    <dbReference type="NCBI Taxonomy" id="2093360"/>
    <lineage>
        <taxon>Bacteria</taxon>
        <taxon>Pseudomonadati</taxon>
        <taxon>Candidatus Hydrogenedentota</taxon>
        <taxon>Candidatus Abyssobacteria</taxon>
    </lineage>
</organism>
<dbReference type="InterPro" id="IPR000836">
    <property type="entry name" value="PRTase_dom"/>
</dbReference>